<name>A0A8T3VN74_9EURY</name>
<sequence>MLEIVKKDDNNNYILGSEPKLIKSKIKFKGKNNRLVCEDKVVLNDCNIYFEGDNSIIYLSSNNHRYHIHVSIFNNSFLFFDERTYLASKVSFVISEGRNVFIGENCMFAKRIALRLSDAHLIYDVDSMERINVSESVYIGDHVWIGQEALLLKGIQIGSGSIIGARCVLSSKTIPSNSLWGGIPAREIRKNVFYDSASNHFFTDIETSKSMKYDSDRWIYRNEGEILSFDDIELKLKNIADVDEKIKFLIQIRNNKSHNRFYIPDE</sequence>
<dbReference type="InterPro" id="IPR001451">
    <property type="entry name" value="Hexapep"/>
</dbReference>
<dbReference type="AlphaFoldDB" id="A0A8T3VN74"/>
<dbReference type="Gene3D" id="2.160.10.10">
    <property type="entry name" value="Hexapeptide repeat proteins"/>
    <property type="match status" value="1"/>
</dbReference>
<organism evidence="1 2">
    <name type="scientific">Methanobrevibacter millerae</name>
    <dbReference type="NCBI Taxonomy" id="230361"/>
    <lineage>
        <taxon>Archaea</taxon>
        <taxon>Methanobacteriati</taxon>
        <taxon>Methanobacteriota</taxon>
        <taxon>Methanomada group</taxon>
        <taxon>Methanobacteria</taxon>
        <taxon>Methanobacteriales</taxon>
        <taxon>Methanobacteriaceae</taxon>
        <taxon>Methanobrevibacter</taxon>
    </lineage>
</organism>
<dbReference type="EMBL" id="SUTE01000063">
    <property type="protein sequence ID" value="MBE6505674.1"/>
    <property type="molecule type" value="Genomic_DNA"/>
</dbReference>
<accession>A0A8T3VN74</accession>
<dbReference type="SUPFAM" id="SSF51161">
    <property type="entry name" value="Trimeric LpxA-like enzymes"/>
    <property type="match status" value="1"/>
</dbReference>
<dbReference type="CDD" id="cd04647">
    <property type="entry name" value="LbH_MAT_like"/>
    <property type="match status" value="1"/>
</dbReference>
<dbReference type="PANTHER" id="PTHR23416:SF78">
    <property type="entry name" value="LIPOPOLYSACCHARIDE BIOSYNTHESIS O-ACETYL TRANSFERASE WBBJ-RELATED"/>
    <property type="match status" value="1"/>
</dbReference>
<keyword evidence="1" id="KW-0808">Transferase</keyword>
<dbReference type="InterPro" id="IPR051159">
    <property type="entry name" value="Hexapeptide_acetyltransf"/>
</dbReference>
<dbReference type="Pfam" id="PF00132">
    <property type="entry name" value="Hexapep"/>
    <property type="match status" value="1"/>
</dbReference>
<dbReference type="PANTHER" id="PTHR23416">
    <property type="entry name" value="SIALIC ACID SYNTHASE-RELATED"/>
    <property type="match status" value="1"/>
</dbReference>
<dbReference type="InterPro" id="IPR011004">
    <property type="entry name" value="Trimer_LpxA-like_sf"/>
</dbReference>
<evidence type="ECO:0000313" key="2">
    <source>
        <dbReference type="Proteomes" id="UP000762703"/>
    </source>
</evidence>
<keyword evidence="1" id="KW-0012">Acyltransferase</keyword>
<gene>
    <name evidence="1" type="ORF">E7Z73_08065</name>
</gene>
<reference evidence="1" key="1">
    <citation type="submission" date="2019-04" db="EMBL/GenBank/DDBJ databases">
        <title>Evolution of Biomass-Degrading Anaerobic Consortia Revealed by Metagenomics.</title>
        <authorList>
            <person name="Peng X."/>
        </authorList>
    </citation>
    <scope>NUCLEOTIDE SEQUENCE</scope>
    <source>
        <strain evidence="1">SIG12</strain>
    </source>
</reference>
<dbReference type="GO" id="GO:0016746">
    <property type="term" value="F:acyltransferase activity"/>
    <property type="evidence" value="ECO:0007669"/>
    <property type="project" value="UniProtKB-KW"/>
</dbReference>
<comment type="caution">
    <text evidence="1">The sequence shown here is derived from an EMBL/GenBank/DDBJ whole genome shotgun (WGS) entry which is preliminary data.</text>
</comment>
<evidence type="ECO:0000313" key="1">
    <source>
        <dbReference type="EMBL" id="MBE6505674.1"/>
    </source>
</evidence>
<dbReference type="RefSeq" id="WP_303737324.1">
    <property type="nucleotide sequence ID" value="NZ_SUTE01000063.1"/>
</dbReference>
<protein>
    <submittedName>
        <fullName evidence="1">Acyltransferase</fullName>
    </submittedName>
</protein>
<dbReference type="Proteomes" id="UP000762703">
    <property type="component" value="Unassembled WGS sequence"/>
</dbReference>
<proteinExistence type="predicted"/>